<sequence length="92" mass="10483">MPTTIPPMNLEALLMILINANRLSHFLYLPEMEEVVETVETWPADPTNAFEIAKGEFKCVSAPTIPLTQVEETRLKKEAKLTAAKKHRRNQH</sequence>
<dbReference type="Proteomes" id="UP001281761">
    <property type="component" value="Unassembled WGS sequence"/>
</dbReference>
<organism evidence="1 2">
    <name type="scientific">Blattamonas nauphoetae</name>
    <dbReference type="NCBI Taxonomy" id="2049346"/>
    <lineage>
        <taxon>Eukaryota</taxon>
        <taxon>Metamonada</taxon>
        <taxon>Preaxostyla</taxon>
        <taxon>Oxymonadida</taxon>
        <taxon>Blattamonas</taxon>
    </lineage>
</organism>
<name>A0ABQ9WZX9_9EUKA</name>
<evidence type="ECO:0000313" key="2">
    <source>
        <dbReference type="Proteomes" id="UP001281761"/>
    </source>
</evidence>
<gene>
    <name evidence="1" type="ORF">BLNAU_20022</name>
</gene>
<dbReference type="EMBL" id="JARBJD010000274">
    <property type="protein sequence ID" value="KAK2945077.1"/>
    <property type="molecule type" value="Genomic_DNA"/>
</dbReference>
<accession>A0ABQ9WZX9</accession>
<protein>
    <submittedName>
        <fullName evidence="1">Uncharacterized protein</fullName>
    </submittedName>
</protein>
<evidence type="ECO:0000313" key="1">
    <source>
        <dbReference type="EMBL" id="KAK2945077.1"/>
    </source>
</evidence>
<comment type="caution">
    <text evidence="1">The sequence shown here is derived from an EMBL/GenBank/DDBJ whole genome shotgun (WGS) entry which is preliminary data.</text>
</comment>
<proteinExistence type="predicted"/>
<reference evidence="1 2" key="1">
    <citation type="journal article" date="2022" name="bioRxiv">
        <title>Genomics of Preaxostyla Flagellates Illuminates Evolutionary Transitions and the Path Towards Mitochondrial Loss.</title>
        <authorList>
            <person name="Novak L.V.F."/>
            <person name="Treitli S.C."/>
            <person name="Pyrih J."/>
            <person name="Halakuc P."/>
            <person name="Pipaliya S.V."/>
            <person name="Vacek V."/>
            <person name="Brzon O."/>
            <person name="Soukal P."/>
            <person name="Eme L."/>
            <person name="Dacks J.B."/>
            <person name="Karnkowska A."/>
            <person name="Elias M."/>
            <person name="Hampl V."/>
        </authorList>
    </citation>
    <scope>NUCLEOTIDE SEQUENCE [LARGE SCALE GENOMIC DNA]</scope>
    <source>
        <strain evidence="1">NAU3</strain>
        <tissue evidence="1">Gut</tissue>
    </source>
</reference>
<keyword evidence="2" id="KW-1185">Reference proteome</keyword>